<dbReference type="GO" id="GO:0003677">
    <property type="term" value="F:DNA binding"/>
    <property type="evidence" value="ECO:0007669"/>
    <property type="project" value="UniProtKB-KW"/>
</dbReference>
<keyword evidence="1" id="KW-0597">Phosphoprotein</keyword>
<protein>
    <submittedName>
        <fullName evidence="4">LytTR family DNA-binding domain-containing protein</fullName>
    </submittedName>
</protein>
<gene>
    <name evidence="4" type="ORF">GCM10023091_04510</name>
</gene>
<feature type="domain" description="HTH LytTR-type" evidence="3">
    <location>
        <begin position="136"/>
        <end position="238"/>
    </location>
</feature>
<evidence type="ECO:0000313" key="5">
    <source>
        <dbReference type="Proteomes" id="UP001501508"/>
    </source>
</evidence>
<reference evidence="5" key="1">
    <citation type="journal article" date="2019" name="Int. J. Syst. Evol. Microbiol.">
        <title>The Global Catalogue of Microorganisms (GCM) 10K type strain sequencing project: providing services to taxonomists for standard genome sequencing and annotation.</title>
        <authorList>
            <consortium name="The Broad Institute Genomics Platform"/>
            <consortium name="The Broad Institute Genome Sequencing Center for Infectious Disease"/>
            <person name="Wu L."/>
            <person name="Ma J."/>
        </authorList>
    </citation>
    <scope>NUCLEOTIDE SEQUENCE [LARGE SCALE GENOMIC DNA]</scope>
    <source>
        <strain evidence="5">JCM 31920</strain>
    </source>
</reference>
<dbReference type="SUPFAM" id="SSF52172">
    <property type="entry name" value="CheY-like"/>
    <property type="match status" value="1"/>
</dbReference>
<keyword evidence="4" id="KW-0238">DNA-binding</keyword>
<dbReference type="Gene3D" id="3.40.50.2300">
    <property type="match status" value="1"/>
</dbReference>
<evidence type="ECO:0000256" key="1">
    <source>
        <dbReference type="PROSITE-ProRule" id="PRU00169"/>
    </source>
</evidence>
<dbReference type="Gene3D" id="2.40.50.1020">
    <property type="entry name" value="LytTr DNA-binding domain"/>
    <property type="match status" value="1"/>
</dbReference>
<dbReference type="SMART" id="SM00448">
    <property type="entry name" value="REC"/>
    <property type="match status" value="1"/>
</dbReference>
<organism evidence="4 5">
    <name type="scientific">Ravibacter arvi</name>
    <dbReference type="NCBI Taxonomy" id="2051041"/>
    <lineage>
        <taxon>Bacteria</taxon>
        <taxon>Pseudomonadati</taxon>
        <taxon>Bacteroidota</taxon>
        <taxon>Cytophagia</taxon>
        <taxon>Cytophagales</taxon>
        <taxon>Spirosomataceae</taxon>
        <taxon>Ravibacter</taxon>
    </lineage>
</organism>
<dbReference type="InterPro" id="IPR007492">
    <property type="entry name" value="LytTR_DNA-bd_dom"/>
</dbReference>
<evidence type="ECO:0000259" key="3">
    <source>
        <dbReference type="PROSITE" id="PS50930"/>
    </source>
</evidence>
<dbReference type="SMART" id="SM00850">
    <property type="entry name" value="LytTR"/>
    <property type="match status" value="1"/>
</dbReference>
<feature type="modified residue" description="4-aspartylphosphate" evidence="1">
    <location>
        <position position="54"/>
    </location>
</feature>
<dbReference type="PANTHER" id="PTHR37299:SF1">
    <property type="entry name" value="STAGE 0 SPORULATION PROTEIN A HOMOLOG"/>
    <property type="match status" value="1"/>
</dbReference>
<dbReference type="RefSeq" id="WP_345026393.1">
    <property type="nucleotide sequence ID" value="NZ_BAABEY010000002.1"/>
</dbReference>
<dbReference type="InterPro" id="IPR001789">
    <property type="entry name" value="Sig_transdc_resp-reg_receiver"/>
</dbReference>
<dbReference type="InterPro" id="IPR046947">
    <property type="entry name" value="LytR-like"/>
</dbReference>
<name>A0ABP8LMR8_9BACT</name>
<evidence type="ECO:0000259" key="2">
    <source>
        <dbReference type="PROSITE" id="PS50110"/>
    </source>
</evidence>
<dbReference type="Pfam" id="PF00072">
    <property type="entry name" value="Response_reg"/>
    <property type="match status" value="1"/>
</dbReference>
<dbReference type="EMBL" id="BAABEY010000002">
    <property type="protein sequence ID" value="GAA4432435.1"/>
    <property type="molecule type" value="Genomic_DNA"/>
</dbReference>
<accession>A0ABP8LMR8</accession>
<dbReference type="PROSITE" id="PS50930">
    <property type="entry name" value="HTH_LYTTR"/>
    <property type="match status" value="1"/>
</dbReference>
<feature type="domain" description="Response regulatory" evidence="2">
    <location>
        <begin position="3"/>
        <end position="114"/>
    </location>
</feature>
<dbReference type="Pfam" id="PF04397">
    <property type="entry name" value="LytTR"/>
    <property type="match status" value="1"/>
</dbReference>
<proteinExistence type="predicted"/>
<evidence type="ECO:0000313" key="4">
    <source>
        <dbReference type="EMBL" id="GAA4432435.1"/>
    </source>
</evidence>
<dbReference type="Proteomes" id="UP001501508">
    <property type="component" value="Unassembled WGS sequence"/>
</dbReference>
<dbReference type="PANTHER" id="PTHR37299">
    <property type="entry name" value="TRANSCRIPTIONAL REGULATOR-RELATED"/>
    <property type="match status" value="1"/>
</dbReference>
<sequence>MNTILIADKEQAYRHQIRQHIGGRGEFRVIGESENCYETIRMIDALEPDVLFLDVQLGGEKTFELIGQMAHLPQIIYTAGSDSFAREAFDHQALDYLLKPYGTARLETALQKIADRQASGVRLPDTSVGTTYRQSLFVEQGKRLKRISVDAVLYFKAAGDYTTVSAVNGEFLSSSGIGSIEKKVDPARFTRVHRSFIINAERIDFCYRDIGRLYLVMENGQEIAVGKNYHQNIKHLIL</sequence>
<comment type="caution">
    <text evidence="4">The sequence shown here is derived from an EMBL/GenBank/DDBJ whole genome shotgun (WGS) entry which is preliminary data.</text>
</comment>
<dbReference type="InterPro" id="IPR011006">
    <property type="entry name" value="CheY-like_superfamily"/>
</dbReference>
<dbReference type="PROSITE" id="PS50110">
    <property type="entry name" value="RESPONSE_REGULATORY"/>
    <property type="match status" value="1"/>
</dbReference>
<keyword evidence="5" id="KW-1185">Reference proteome</keyword>